<dbReference type="EMBL" id="OZ035824">
    <property type="protein sequence ID" value="CAL1593069.1"/>
    <property type="molecule type" value="Genomic_DNA"/>
</dbReference>
<protein>
    <submittedName>
        <fullName evidence="2">Uncharacterized protein</fullName>
    </submittedName>
</protein>
<feature type="region of interest" description="Disordered" evidence="1">
    <location>
        <begin position="54"/>
        <end position="87"/>
    </location>
</feature>
<reference evidence="2 3" key="1">
    <citation type="submission" date="2024-04" db="EMBL/GenBank/DDBJ databases">
        <authorList>
            <person name="Waldvogel A.-M."/>
            <person name="Schoenle A."/>
        </authorList>
    </citation>
    <scope>NUCLEOTIDE SEQUENCE [LARGE SCALE GENOMIC DNA]</scope>
</reference>
<accession>A0AAV2KTW4</accession>
<organism evidence="2 3">
    <name type="scientific">Knipowitschia caucasica</name>
    <name type="common">Caucasian dwarf goby</name>
    <name type="synonym">Pomatoschistus caucasicus</name>
    <dbReference type="NCBI Taxonomy" id="637954"/>
    <lineage>
        <taxon>Eukaryota</taxon>
        <taxon>Metazoa</taxon>
        <taxon>Chordata</taxon>
        <taxon>Craniata</taxon>
        <taxon>Vertebrata</taxon>
        <taxon>Euteleostomi</taxon>
        <taxon>Actinopterygii</taxon>
        <taxon>Neopterygii</taxon>
        <taxon>Teleostei</taxon>
        <taxon>Neoteleostei</taxon>
        <taxon>Acanthomorphata</taxon>
        <taxon>Gobiaria</taxon>
        <taxon>Gobiiformes</taxon>
        <taxon>Gobioidei</taxon>
        <taxon>Gobiidae</taxon>
        <taxon>Gobiinae</taxon>
        <taxon>Knipowitschia</taxon>
    </lineage>
</organism>
<name>A0AAV2KTW4_KNICA</name>
<proteinExistence type="predicted"/>
<dbReference type="Proteomes" id="UP001497482">
    <property type="component" value="Chromosome 2"/>
</dbReference>
<gene>
    <name evidence="2" type="ORF">KC01_LOCUS22224</name>
</gene>
<dbReference type="AlphaFoldDB" id="A0AAV2KTW4"/>
<feature type="region of interest" description="Disordered" evidence="1">
    <location>
        <begin position="1"/>
        <end position="25"/>
    </location>
</feature>
<evidence type="ECO:0000256" key="1">
    <source>
        <dbReference type="SAM" id="MobiDB-lite"/>
    </source>
</evidence>
<sequence length="87" mass="9236">MDGGVSEVPQSEGGVPGRRHHQALSGVCSSVPGRCHHLLPTHQPISRDDHALVGLQRGSSDPDRRHLAPPSSRSEESWSSSGLVLCP</sequence>
<evidence type="ECO:0000313" key="2">
    <source>
        <dbReference type="EMBL" id="CAL1593069.1"/>
    </source>
</evidence>
<evidence type="ECO:0000313" key="3">
    <source>
        <dbReference type="Proteomes" id="UP001497482"/>
    </source>
</evidence>
<keyword evidence="3" id="KW-1185">Reference proteome</keyword>